<name>A0ACB5UBV8_AMBMO</name>
<accession>A0ACB5UBV8</accession>
<evidence type="ECO:0000313" key="1">
    <source>
        <dbReference type="EMBL" id="GMF07332.1"/>
    </source>
</evidence>
<protein>
    <submittedName>
        <fullName evidence="1">Unnamed protein product</fullName>
    </submittedName>
</protein>
<organism evidence="1 2">
    <name type="scientific">Ambrosiozyma monospora</name>
    <name type="common">Yeast</name>
    <name type="synonym">Endomycopsis monosporus</name>
    <dbReference type="NCBI Taxonomy" id="43982"/>
    <lineage>
        <taxon>Eukaryota</taxon>
        <taxon>Fungi</taxon>
        <taxon>Dikarya</taxon>
        <taxon>Ascomycota</taxon>
        <taxon>Saccharomycotina</taxon>
        <taxon>Pichiomycetes</taxon>
        <taxon>Pichiales</taxon>
        <taxon>Pichiaceae</taxon>
        <taxon>Ambrosiozyma</taxon>
    </lineage>
</organism>
<keyword evidence="2" id="KW-1185">Reference proteome</keyword>
<reference evidence="1" key="1">
    <citation type="submission" date="2023-04" db="EMBL/GenBank/DDBJ databases">
        <title>Ambrosiozyma monospora NBRC 10751.</title>
        <authorList>
            <person name="Ichikawa N."/>
            <person name="Sato H."/>
            <person name="Tonouchi N."/>
        </authorList>
    </citation>
    <scope>NUCLEOTIDE SEQUENCE</scope>
    <source>
        <strain evidence="1">NBRC 10751</strain>
    </source>
</reference>
<dbReference type="EMBL" id="BSXS01016128">
    <property type="protein sequence ID" value="GMF07332.1"/>
    <property type="molecule type" value="Genomic_DNA"/>
</dbReference>
<evidence type="ECO:0000313" key="2">
    <source>
        <dbReference type="Proteomes" id="UP001165064"/>
    </source>
</evidence>
<gene>
    <name evidence="1" type="ORF">Amon02_001285600</name>
</gene>
<dbReference type="Proteomes" id="UP001165064">
    <property type="component" value="Unassembled WGS sequence"/>
</dbReference>
<sequence>MEFDDEPRDECSKVPANYKPSEFSTDALQHSKVKLSWDETPAERLKIQSRAFSQKEIEDMDFKAYLASDSDDSENEEELRNKYKNLASSVGKVGDKDIFGLEAGDNDDSEGDIDMEITFTPGLSEKKETNANNDKEEKSTITTFKEKEKERRRKRKERVKELKREQDKAKRESKHNNKKLKDKKKKGEITEEEKKSQKQLESIMKDEIAKDAEHFSMKEIMKAEKQKKKAKKDKKHKKHNVEDVKIDTDIKIAENDDRFKEMFEDHRESSQIRKYQKEQEKTS</sequence>
<comment type="caution">
    <text evidence="1">The sequence shown here is derived from an EMBL/GenBank/DDBJ whole genome shotgun (WGS) entry which is preliminary data.</text>
</comment>
<proteinExistence type="predicted"/>